<feature type="compositionally biased region" description="Polar residues" evidence="8">
    <location>
        <begin position="330"/>
        <end position="349"/>
    </location>
</feature>
<evidence type="ECO:0000256" key="3">
    <source>
        <dbReference type="ARBA" id="ARBA00022723"/>
    </source>
</evidence>
<name>A0A1S3GA19_DIPOR</name>
<feature type="domain" description="3CxxC-type" evidence="10">
    <location>
        <begin position="75"/>
        <end position="187"/>
    </location>
</feature>
<feature type="transmembrane region" description="Helical" evidence="9">
    <location>
        <begin position="523"/>
        <end position="541"/>
    </location>
</feature>
<dbReference type="KEGG" id="dord:105996205"/>
<feature type="compositionally biased region" description="Polar residues" evidence="8">
    <location>
        <begin position="250"/>
        <end position="264"/>
    </location>
</feature>
<keyword evidence="2 9" id="KW-0812">Transmembrane</keyword>
<dbReference type="InterPro" id="IPR027377">
    <property type="entry name" value="ZAR1/RTP1-5-like_Znf-3CxxC"/>
</dbReference>
<evidence type="ECO:0000259" key="10">
    <source>
        <dbReference type="SMART" id="SM01328"/>
    </source>
</evidence>
<evidence type="ECO:0000256" key="1">
    <source>
        <dbReference type="ARBA" id="ARBA00004167"/>
    </source>
</evidence>
<dbReference type="InterPro" id="IPR026096">
    <property type="entry name" value="R-trans_p"/>
</dbReference>
<dbReference type="SMART" id="SM01328">
    <property type="entry name" value="zf-3CxxC"/>
    <property type="match status" value="1"/>
</dbReference>
<feature type="compositionally biased region" description="Basic and acidic residues" evidence="8">
    <location>
        <begin position="234"/>
        <end position="247"/>
    </location>
</feature>
<feature type="region of interest" description="Disordered" evidence="8">
    <location>
        <begin position="222"/>
        <end position="358"/>
    </location>
</feature>
<dbReference type="Proteomes" id="UP000081671">
    <property type="component" value="Unplaced"/>
</dbReference>
<keyword evidence="11" id="KW-1185">Reference proteome</keyword>
<dbReference type="GO" id="GO:0051205">
    <property type="term" value="P:protein insertion into membrane"/>
    <property type="evidence" value="ECO:0007669"/>
    <property type="project" value="TreeGrafter"/>
</dbReference>
<comment type="subcellular location">
    <subcellularLocation>
        <location evidence="1">Membrane</location>
        <topology evidence="1">Single-pass membrane protein</topology>
    </subcellularLocation>
</comment>
<dbReference type="InParanoid" id="A0A1S3GA19"/>
<dbReference type="GO" id="GO:0001580">
    <property type="term" value="P:detection of chemical stimulus involved in sensory perception of bitter taste"/>
    <property type="evidence" value="ECO:0007669"/>
    <property type="project" value="TreeGrafter"/>
</dbReference>
<sequence>MDELASCYGSARTLEDPDLPSNTVSAARTQDIEIWKQVFQELIQEVKPWHKWTLEWDKDILPDSPKPGWVKWQQKAFARFQCSSCSRNWASGHIQVLFYMRWNKQRHQGQVKMRTFAQRCKKCPSSPFEVPEFTLENISRILNNLVLQILKKCYKEGFKPMEEVSVIKDTELEGPHDSTNCEACLQGFCAQSYGGLVTQRPSSPHPCGETGVPSVIATGINIPQGDKVLPSRGNPKDPIHPKADPKIRHTSPTRQVLSTSTVDPKSQPPKTDPKSQPTSHTQQVLPTLVVNPKSKPPKSQPTSHTQHVLSTSTVNPKSSPPKIDPKSQPTSHTQHDLSTLMVNPKSNPPKTDHKVNHMSKPSTALTSLTFTVDPEVPIFSKADPKPQCTTKSSTTPTLPQEATTVNPQIPNPSKDDLIGHKISKSSTFPRLPPTRSPIPALATRMASPENIWGGDRSSMPGRTQFPCSPIIEPVQDPRPSCSWNSTASTSHGIATCVDIGSGCGERLCRCGECLCKALCSRCGFFILILVIIIVAVKFVGII</sequence>
<keyword evidence="6 9" id="KW-1133">Transmembrane helix</keyword>
<dbReference type="GeneID" id="105996205"/>
<keyword evidence="7 9" id="KW-0472">Membrane</keyword>
<feature type="compositionally biased region" description="Low complexity" evidence="8">
    <location>
        <begin position="316"/>
        <end position="329"/>
    </location>
</feature>
<evidence type="ECO:0000256" key="5">
    <source>
        <dbReference type="ARBA" id="ARBA00022833"/>
    </source>
</evidence>
<keyword evidence="3" id="KW-0479">Metal-binding</keyword>
<dbReference type="AlphaFoldDB" id="A0A1S3GA19"/>
<evidence type="ECO:0000256" key="2">
    <source>
        <dbReference type="ARBA" id="ARBA00022692"/>
    </source>
</evidence>
<dbReference type="GO" id="GO:0008270">
    <property type="term" value="F:zinc ion binding"/>
    <property type="evidence" value="ECO:0007669"/>
    <property type="project" value="UniProtKB-KW"/>
</dbReference>
<proteinExistence type="predicted"/>
<protein>
    <submittedName>
        <fullName evidence="12">Receptor-transporting protein 3</fullName>
    </submittedName>
</protein>
<accession>A0A1S3GA19</accession>
<evidence type="ECO:0000313" key="12">
    <source>
        <dbReference type="RefSeq" id="XP_012885673.1"/>
    </source>
</evidence>
<dbReference type="GO" id="GO:0016020">
    <property type="term" value="C:membrane"/>
    <property type="evidence" value="ECO:0007669"/>
    <property type="project" value="UniProtKB-SubCell"/>
</dbReference>
<keyword evidence="5" id="KW-0862">Zinc</keyword>
<organism evidence="11 12">
    <name type="scientific">Dipodomys ordii</name>
    <name type="common">Ord's kangaroo rat</name>
    <dbReference type="NCBI Taxonomy" id="10020"/>
    <lineage>
        <taxon>Eukaryota</taxon>
        <taxon>Metazoa</taxon>
        <taxon>Chordata</taxon>
        <taxon>Craniata</taxon>
        <taxon>Vertebrata</taxon>
        <taxon>Euteleostomi</taxon>
        <taxon>Mammalia</taxon>
        <taxon>Eutheria</taxon>
        <taxon>Euarchontoglires</taxon>
        <taxon>Glires</taxon>
        <taxon>Rodentia</taxon>
        <taxon>Castorimorpha</taxon>
        <taxon>Heteromyidae</taxon>
        <taxon>Dipodomyinae</taxon>
        <taxon>Dipodomys</taxon>
    </lineage>
</organism>
<reference evidence="12" key="1">
    <citation type="submission" date="2025-08" db="UniProtKB">
        <authorList>
            <consortium name="RefSeq"/>
        </authorList>
    </citation>
    <scope>IDENTIFICATION</scope>
    <source>
        <tissue evidence="12">Kidney</tissue>
    </source>
</reference>
<dbReference type="Pfam" id="PF13695">
    <property type="entry name" value="Zn_ribbon_3CxxC"/>
    <property type="match status" value="1"/>
</dbReference>
<keyword evidence="4" id="KW-0863">Zinc-finger</keyword>
<dbReference type="GO" id="GO:0005737">
    <property type="term" value="C:cytoplasm"/>
    <property type="evidence" value="ECO:0007669"/>
    <property type="project" value="TreeGrafter"/>
</dbReference>
<dbReference type="GO" id="GO:0006612">
    <property type="term" value="P:protein targeting to membrane"/>
    <property type="evidence" value="ECO:0007669"/>
    <property type="project" value="TreeGrafter"/>
</dbReference>
<evidence type="ECO:0000256" key="9">
    <source>
        <dbReference type="SAM" id="Phobius"/>
    </source>
</evidence>
<dbReference type="OrthoDB" id="8121437at2759"/>
<dbReference type="PANTHER" id="PTHR14402">
    <property type="entry name" value="RECEPTOR TRANSPORTING PROTEIN"/>
    <property type="match status" value="1"/>
</dbReference>
<dbReference type="PANTHER" id="PTHR14402:SF9">
    <property type="entry name" value="RECEPTOR-TRANSPORTING PROTEIN 3"/>
    <property type="match status" value="1"/>
</dbReference>
<evidence type="ECO:0000256" key="4">
    <source>
        <dbReference type="ARBA" id="ARBA00022771"/>
    </source>
</evidence>
<feature type="compositionally biased region" description="Polar residues" evidence="8">
    <location>
        <begin position="274"/>
        <end position="285"/>
    </location>
</feature>
<keyword evidence="12" id="KW-0675">Receptor</keyword>
<feature type="region of interest" description="Disordered" evidence="8">
    <location>
        <begin position="381"/>
        <end position="413"/>
    </location>
</feature>
<dbReference type="CTD" id="83597"/>
<dbReference type="GO" id="GO:0031849">
    <property type="term" value="F:olfactory receptor binding"/>
    <property type="evidence" value="ECO:0007669"/>
    <property type="project" value="TreeGrafter"/>
</dbReference>
<evidence type="ECO:0000313" key="11">
    <source>
        <dbReference type="Proteomes" id="UP000081671"/>
    </source>
</evidence>
<dbReference type="STRING" id="10020.ENSDORP00000018213"/>
<gene>
    <name evidence="12" type="primary">Rtp3</name>
</gene>
<feature type="compositionally biased region" description="Polar residues" evidence="8">
    <location>
        <begin position="387"/>
        <end position="408"/>
    </location>
</feature>
<evidence type="ECO:0000256" key="7">
    <source>
        <dbReference type="ARBA" id="ARBA00023136"/>
    </source>
</evidence>
<evidence type="ECO:0000256" key="6">
    <source>
        <dbReference type="ARBA" id="ARBA00022989"/>
    </source>
</evidence>
<feature type="compositionally biased region" description="Polar residues" evidence="8">
    <location>
        <begin position="304"/>
        <end position="315"/>
    </location>
</feature>
<evidence type="ECO:0000256" key="8">
    <source>
        <dbReference type="SAM" id="MobiDB-lite"/>
    </source>
</evidence>
<dbReference type="RefSeq" id="XP_012885673.1">
    <property type="nucleotide sequence ID" value="XM_013030219.1"/>
</dbReference>